<protein>
    <recommendedName>
        <fullName evidence="2">S1 motif domain-containing protein</fullName>
    </recommendedName>
</protein>
<evidence type="ECO:0000313" key="3">
    <source>
        <dbReference type="EMBL" id="KAG0474674.1"/>
    </source>
</evidence>
<gene>
    <name evidence="3" type="ORF">HPP92_014360</name>
</gene>
<dbReference type="OrthoDB" id="1899990at2759"/>
<evidence type="ECO:0000313" key="4">
    <source>
        <dbReference type="Proteomes" id="UP000639772"/>
    </source>
</evidence>
<feature type="region of interest" description="Disordered" evidence="1">
    <location>
        <begin position="152"/>
        <end position="171"/>
    </location>
</feature>
<sequence length="703" mass="79643">MMHKYQSMEAQDPEHSDWKRAENLQKLGRNSEVKLISCKVSWGLHFSRHSPRPFVLVAASNGPQLNKWDEMELEFGRLIGEDPKLTIAKILSRKENPDVSYLDVEKSFRKNKGKLDGMFNMPSTLHSGEEHSLQSQKPKELLKQRELNLSRPFTGKVPKSKKDDENNTSIETQENYLLESIQLRNAPSSISLRKPSVFRADIMEAENTKLKIMPNLYLKTATSSAQTCGEITLLKRPEFKHKRSKCTEVNISCDKSYDRSSKGLNGVDDLNMVNGVGPVVSTELSSFVGSAECDISDNKDLVFEGSLDRDTDSRHMSSELGRDLLDCNPRPTHKNVQSSAVNFVNFASKTLNENPINLKTNFSANSALLGKPHETNNSAGEVFHSVEFEAASSSDGAYRYPGVDAMYQLMEEQDPEYNDWKRAEHLQKLGGRSKVKLISCSSKGFLASFGLLIGFLPSDNLRSKWRFQAFKSWLRRKGSPYYRKYLSVVKNYDGLSKTSASDSNQNLEKGKMALAEEKLYEVLETYEQDKTKYLSSLIGQKLVVSVIHADRVSRRLIFAGKPKKSEELVEKKRILMARLSIGDIVKCCIKRFLYFGLFVEVEGVIALIHHSDISWDKMLDPLAAFKMGQVLEAKVRQLDFKRERIILSLKEVKPDPLMETFESLVECQSSLAENSHSRQADLEWAQNYKKLMELTTLPNGVSS</sequence>
<dbReference type="InterPro" id="IPR003029">
    <property type="entry name" value="S1_domain"/>
</dbReference>
<dbReference type="Gene3D" id="2.40.50.140">
    <property type="entry name" value="Nucleic acid-binding proteins"/>
    <property type="match status" value="1"/>
</dbReference>
<evidence type="ECO:0000259" key="2">
    <source>
        <dbReference type="PROSITE" id="PS50126"/>
    </source>
</evidence>
<dbReference type="PANTHER" id="PTHR47600">
    <property type="entry name" value="NUCLEIC ACID-BINDING, OB-FOLD-LIKE PROTEIN"/>
    <property type="match status" value="1"/>
</dbReference>
<dbReference type="EMBL" id="JADCNM010000007">
    <property type="protein sequence ID" value="KAG0474674.1"/>
    <property type="molecule type" value="Genomic_DNA"/>
</dbReference>
<accession>A0A835QRE3</accession>
<feature type="domain" description="S1 motif" evidence="2">
    <location>
        <begin position="582"/>
        <end position="650"/>
    </location>
</feature>
<evidence type="ECO:0000256" key="1">
    <source>
        <dbReference type="SAM" id="MobiDB-lite"/>
    </source>
</evidence>
<proteinExistence type="predicted"/>
<dbReference type="Proteomes" id="UP000639772">
    <property type="component" value="Chromosome 7"/>
</dbReference>
<dbReference type="AlphaFoldDB" id="A0A835QRE3"/>
<dbReference type="Pfam" id="PF00575">
    <property type="entry name" value="S1"/>
    <property type="match status" value="1"/>
</dbReference>
<reference evidence="3 4" key="1">
    <citation type="journal article" date="2020" name="Nat. Food">
        <title>A phased Vanilla planifolia genome enables genetic improvement of flavour and production.</title>
        <authorList>
            <person name="Hasing T."/>
            <person name="Tang H."/>
            <person name="Brym M."/>
            <person name="Khazi F."/>
            <person name="Huang T."/>
            <person name="Chambers A.H."/>
        </authorList>
    </citation>
    <scope>NUCLEOTIDE SEQUENCE [LARGE SCALE GENOMIC DNA]</scope>
    <source>
        <tissue evidence="3">Leaf</tissue>
    </source>
</reference>
<organism evidence="3 4">
    <name type="scientific">Vanilla planifolia</name>
    <name type="common">Vanilla</name>
    <dbReference type="NCBI Taxonomy" id="51239"/>
    <lineage>
        <taxon>Eukaryota</taxon>
        <taxon>Viridiplantae</taxon>
        <taxon>Streptophyta</taxon>
        <taxon>Embryophyta</taxon>
        <taxon>Tracheophyta</taxon>
        <taxon>Spermatophyta</taxon>
        <taxon>Magnoliopsida</taxon>
        <taxon>Liliopsida</taxon>
        <taxon>Asparagales</taxon>
        <taxon>Orchidaceae</taxon>
        <taxon>Vanilloideae</taxon>
        <taxon>Vanilleae</taxon>
        <taxon>Vanilla</taxon>
    </lineage>
</organism>
<dbReference type="SUPFAM" id="SSF50249">
    <property type="entry name" value="Nucleic acid-binding proteins"/>
    <property type="match status" value="1"/>
</dbReference>
<comment type="caution">
    <text evidence="3">The sequence shown here is derived from an EMBL/GenBank/DDBJ whole genome shotgun (WGS) entry which is preliminary data.</text>
</comment>
<dbReference type="InterPro" id="IPR012340">
    <property type="entry name" value="NA-bd_OB-fold"/>
</dbReference>
<dbReference type="SMART" id="SM00316">
    <property type="entry name" value="S1"/>
    <property type="match status" value="1"/>
</dbReference>
<dbReference type="GO" id="GO:0003676">
    <property type="term" value="F:nucleic acid binding"/>
    <property type="evidence" value="ECO:0007669"/>
    <property type="project" value="InterPro"/>
</dbReference>
<dbReference type="PANTHER" id="PTHR47600:SF1">
    <property type="entry name" value="NUCLEIC ACID-BINDING, OB-FOLD-LIKE PROTEIN"/>
    <property type="match status" value="1"/>
</dbReference>
<name>A0A835QRE3_VANPL</name>
<dbReference type="PROSITE" id="PS50126">
    <property type="entry name" value="S1"/>
    <property type="match status" value="1"/>
</dbReference>